<evidence type="ECO:0000313" key="10">
    <source>
        <dbReference type="Proteomes" id="UP000663832"/>
    </source>
</evidence>
<sequence length="143" mass="15482">MQISEKILLIITALITAVAALFCVIALGTSNWTGIRGLYCSDCPPASAGLSIIAFILLIIAVIILILLALQVLPNSLRFIAFIVLFLATTFTLSSYAAYFDRSTGYSFKLMVCAHFLCYIASLFATFWLGGSYVARVVSPDIP</sequence>
<name>A0A814XMG5_9BILA</name>
<dbReference type="EMBL" id="CAJOBB010001077">
    <property type="protein sequence ID" value="CAF3804523.1"/>
    <property type="molecule type" value="Genomic_DNA"/>
</dbReference>
<keyword evidence="1" id="KW-1133">Transmembrane helix</keyword>
<evidence type="ECO:0000313" key="11">
    <source>
        <dbReference type="Proteomes" id="UP000663877"/>
    </source>
</evidence>
<dbReference type="Proteomes" id="UP000663832">
    <property type="component" value="Unassembled WGS sequence"/>
</dbReference>
<evidence type="ECO:0000313" key="3">
    <source>
        <dbReference type="EMBL" id="CAF1039604.1"/>
    </source>
</evidence>
<protein>
    <recommendedName>
        <fullName evidence="12">MARVEL domain-containing protein</fullName>
    </recommendedName>
</protein>
<dbReference type="EMBL" id="CAJNOI010000270">
    <property type="protein sequence ID" value="CAF1218908.1"/>
    <property type="molecule type" value="Genomic_DNA"/>
</dbReference>
<dbReference type="Proteomes" id="UP000663877">
    <property type="component" value="Unassembled WGS sequence"/>
</dbReference>
<evidence type="ECO:0008006" key="12">
    <source>
        <dbReference type="Google" id="ProtNLM"/>
    </source>
</evidence>
<keyword evidence="10" id="KW-1185">Reference proteome</keyword>
<evidence type="ECO:0000313" key="9">
    <source>
        <dbReference type="EMBL" id="CAF3827658.1"/>
    </source>
</evidence>
<evidence type="ECO:0000313" key="5">
    <source>
        <dbReference type="EMBL" id="CAF1335845.1"/>
    </source>
</evidence>
<evidence type="ECO:0000313" key="7">
    <source>
        <dbReference type="EMBL" id="CAF3563167.1"/>
    </source>
</evidence>
<dbReference type="Proteomes" id="UP000663881">
    <property type="component" value="Unassembled WGS sequence"/>
</dbReference>
<dbReference type="EMBL" id="CAJNOG010000174">
    <property type="protein sequence ID" value="CAF1039604.1"/>
    <property type="molecule type" value="Genomic_DNA"/>
</dbReference>
<evidence type="ECO:0000313" key="4">
    <source>
        <dbReference type="EMBL" id="CAF1218908.1"/>
    </source>
</evidence>
<feature type="transmembrane region" description="Helical" evidence="1">
    <location>
        <begin position="106"/>
        <end position="129"/>
    </location>
</feature>
<dbReference type="OrthoDB" id="10043112at2759"/>
<feature type="transmembrane region" description="Helical" evidence="1">
    <location>
        <begin position="77"/>
        <end position="100"/>
    </location>
</feature>
<dbReference type="AlphaFoldDB" id="A0A814XMG5"/>
<dbReference type="EMBL" id="CAJOAZ010001547">
    <property type="protein sequence ID" value="CAF3827658.1"/>
    <property type="molecule type" value="Genomic_DNA"/>
</dbReference>
<evidence type="ECO:0000256" key="1">
    <source>
        <dbReference type="SAM" id="Phobius"/>
    </source>
</evidence>
<evidence type="ECO:0000313" key="8">
    <source>
        <dbReference type="EMBL" id="CAF3804523.1"/>
    </source>
</evidence>
<dbReference type="Proteomes" id="UP000663860">
    <property type="component" value="Unassembled WGS sequence"/>
</dbReference>
<comment type="caution">
    <text evidence="4">The sequence shown here is derived from an EMBL/GenBank/DDBJ whole genome shotgun (WGS) entry which is preliminary data.</text>
</comment>
<dbReference type="Proteomes" id="UP000663844">
    <property type="component" value="Unassembled WGS sequence"/>
</dbReference>
<dbReference type="EMBL" id="CAJNOE010000148">
    <property type="protein sequence ID" value="CAF0978898.1"/>
    <property type="molecule type" value="Genomic_DNA"/>
</dbReference>
<dbReference type="Proteomes" id="UP000663891">
    <property type="component" value="Unassembled WGS sequence"/>
</dbReference>
<organism evidence="4 11">
    <name type="scientific">Adineta steineri</name>
    <dbReference type="NCBI Taxonomy" id="433720"/>
    <lineage>
        <taxon>Eukaryota</taxon>
        <taxon>Metazoa</taxon>
        <taxon>Spiralia</taxon>
        <taxon>Gnathifera</taxon>
        <taxon>Rotifera</taxon>
        <taxon>Eurotatoria</taxon>
        <taxon>Bdelloidea</taxon>
        <taxon>Adinetida</taxon>
        <taxon>Adinetidae</taxon>
        <taxon>Adineta</taxon>
    </lineage>
</organism>
<dbReference type="Proteomes" id="UP000663868">
    <property type="component" value="Unassembled WGS sequence"/>
</dbReference>
<dbReference type="EMBL" id="CAJOAY010000155">
    <property type="protein sequence ID" value="CAF3563167.1"/>
    <property type="molecule type" value="Genomic_DNA"/>
</dbReference>
<keyword evidence="1" id="KW-0472">Membrane</keyword>
<feature type="transmembrane region" description="Helical" evidence="1">
    <location>
        <begin position="7"/>
        <end position="28"/>
    </location>
</feature>
<proteinExistence type="predicted"/>
<feature type="transmembrane region" description="Helical" evidence="1">
    <location>
        <begin position="48"/>
        <end position="70"/>
    </location>
</feature>
<keyword evidence="1" id="KW-0812">Transmembrane</keyword>
<gene>
    <name evidence="4" type="ORF">BJG266_LOCUS27868</name>
    <name evidence="2" type="ORF">IZO911_LOCUS16461</name>
    <name evidence="3" type="ORF">JYZ213_LOCUS18062</name>
    <name evidence="8" type="ORF">KXQ929_LOCUS17245</name>
    <name evidence="7" type="ORF">OKA104_LOCUS4701</name>
    <name evidence="9" type="ORF">OXD698_LOCUS19853</name>
    <name evidence="5" type="ORF">QVE165_LOCUS33153</name>
    <name evidence="6" type="ORF">VCS650_LOCUS35241</name>
</gene>
<reference evidence="4" key="1">
    <citation type="submission" date="2021-02" db="EMBL/GenBank/DDBJ databases">
        <authorList>
            <person name="Nowell W R."/>
        </authorList>
    </citation>
    <scope>NUCLEOTIDE SEQUENCE</scope>
</reference>
<accession>A0A814XMG5</accession>
<evidence type="ECO:0000313" key="6">
    <source>
        <dbReference type="EMBL" id="CAF1378029.1"/>
    </source>
</evidence>
<dbReference type="Proteomes" id="UP000663845">
    <property type="component" value="Unassembled WGS sequence"/>
</dbReference>
<evidence type="ECO:0000313" key="2">
    <source>
        <dbReference type="EMBL" id="CAF0978898.1"/>
    </source>
</evidence>
<dbReference type="EMBL" id="CAJNON010000787">
    <property type="protein sequence ID" value="CAF1378029.1"/>
    <property type="molecule type" value="Genomic_DNA"/>
</dbReference>
<dbReference type="EMBL" id="CAJNOM010000301">
    <property type="protein sequence ID" value="CAF1335845.1"/>
    <property type="molecule type" value="Genomic_DNA"/>
</dbReference>